<accession>A0AAE8YJH2</accession>
<proteinExistence type="predicted"/>
<dbReference type="KEGG" id="vg:77944354"/>
<reference evidence="1" key="1">
    <citation type="submission" date="2021-10" db="EMBL/GenBank/DDBJ databases">
        <authorList>
            <person name="Gelman D."/>
            <person name="Alkalay-Oren S."/>
            <person name="Coppenhagen-Glazer S."/>
            <person name="Hazan R."/>
        </authorList>
    </citation>
    <scope>NUCLEOTIDE SEQUENCE</scope>
</reference>
<keyword evidence="2" id="KW-1185">Reference proteome</keyword>
<dbReference type="Proteomes" id="UP000828188">
    <property type="component" value="Segment"/>
</dbReference>
<name>A0AAE8YJH2_9CAUD</name>
<sequence>MTTRCSHGAPLERACEQCTAEGLAALPKIAGEHAVRVTDVEVEYYPDHAAPRAESTTFRRTKREGHAAGLRCAVSGQPAPEYHHLFCEWADADAVDWVIVKAIAVGEITEIPVLDLITDQPTGETFPAKQSLIWLICKLAELRGFDWHAFDPADPSTFVDGMPNMLPLHMKFHRSPTHGIHRRSWPTYVFQALPRKAGFVFTPDEIVQLKLKKE</sequence>
<organism evidence="1 2">
    <name type="scientific">Burkholderia phage BgManors32</name>
    <dbReference type="NCBI Taxonomy" id="2894335"/>
    <lineage>
        <taxon>Viruses</taxon>
        <taxon>Duplodnaviria</taxon>
        <taxon>Heunggongvirae</taxon>
        <taxon>Uroviricota</taxon>
        <taxon>Caudoviricetes</taxon>
        <taxon>Bigmanorsvirus</taxon>
        <taxon>Bigmanorsvirus bgmanors32</taxon>
    </lineage>
</organism>
<evidence type="ECO:0000313" key="2">
    <source>
        <dbReference type="Proteomes" id="UP000828188"/>
    </source>
</evidence>
<dbReference type="EMBL" id="OK665842">
    <property type="protein sequence ID" value="UEW68609.1"/>
    <property type="molecule type" value="Genomic_DNA"/>
</dbReference>
<dbReference type="GeneID" id="77944354"/>
<evidence type="ECO:0000313" key="1">
    <source>
        <dbReference type="EMBL" id="UEW68609.1"/>
    </source>
</evidence>
<dbReference type="RefSeq" id="YP_010668211.1">
    <property type="nucleotide sequence ID" value="NC_070955.1"/>
</dbReference>
<protein>
    <submittedName>
        <fullName evidence="1">Uncharacterized protein</fullName>
    </submittedName>
</protein>